<gene>
    <name evidence="2" type="ORF">XM38_014600</name>
</gene>
<evidence type="ECO:0000313" key="3">
    <source>
        <dbReference type="Proteomes" id="UP000191901"/>
    </source>
</evidence>
<name>A0A1Z3HJN9_9CYAN</name>
<sequence length="143" mass="16832">MELHSSLQCIITCVAPPKYLILKSRSELDAEQEEQVEEVLRCSQRLRKAYELKESFRDIYQSYQAPEEARIQLEKWMKEGENLYCSCIKTIKNHLDGICHYFIDRTTSGVMEGINNKIKLIKRQAYGFTNFENLRIRLLACFS</sequence>
<protein>
    <recommendedName>
        <fullName evidence="1">Transposase IS204/IS1001/IS1096/IS1165 DDE domain-containing protein</fullName>
    </recommendedName>
</protein>
<dbReference type="PANTHER" id="PTHR33498:SF1">
    <property type="entry name" value="TRANSPOSASE FOR INSERTION SEQUENCE ELEMENT IS1557"/>
    <property type="match status" value="1"/>
</dbReference>
<dbReference type="KEGG" id="hhg:XM38_014600"/>
<dbReference type="InterPro" id="IPR047951">
    <property type="entry name" value="Transpos_ISL3"/>
</dbReference>
<proteinExistence type="predicted"/>
<organism evidence="2 3">
    <name type="scientific">Halomicronema hongdechloris C2206</name>
    <dbReference type="NCBI Taxonomy" id="1641165"/>
    <lineage>
        <taxon>Bacteria</taxon>
        <taxon>Bacillati</taxon>
        <taxon>Cyanobacteriota</taxon>
        <taxon>Cyanophyceae</taxon>
        <taxon>Nodosilineales</taxon>
        <taxon>Nodosilineaceae</taxon>
        <taxon>Halomicronema</taxon>
    </lineage>
</organism>
<dbReference type="AlphaFoldDB" id="A0A1Z3HJN9"/>
<dbReference type="InterPro" id="IPR002560">
    <property type="entry name" value="Transposase_DDE"/>
</dbReference>
<evidence type="ECO:0000259" key="1">
    <source>
        <dbReference type="Pfam" id="PF01610"/>
    </source>
</evidence>
<reference evidence="2 3" key="1">
    <citation type="journal article" date="2016" name="Biochim. Biophys. Acta">
        <title>Characterization of red-shifted phycobilisomes isolated from the chlorophyll f-containing cyanobacterium Halomicronema hongdechloris.</title>
        <authorList>
            <person name="Li Y."/>
            <person name="Lin Y."/>
            <person name="Garvey C.J."/>
            <person name="Birch D."/>
            <person name="Corkery R.W."/>
            <person name="Loughlin P.C."/>
            <person name="Scheer H."/>
            <person name="Willows R.D."/>
            <person name="Chen M."/>
        </authorList>
    </citation>
    <scope>NUCLEOTIDE SEQUENCE [LARGE SCALE GENOMIC DNA]</scope>
    <source>
        <strain evidence="2 3">C2206</strain>
    </source>
</reference>
<keyword evidence="3" id="KW-1185">Reference proteome</keyword>
<evidence type="ECO:0000313" key="2">
    <source>
        <dbReference type="EMBL" id="ASC70521.1"/>
    </source>
</evidence>
<feature type="domain" description="Transposase IS204/IS1001/IS1096/IS1165 DDE" evidence="1">
    <location>
        <begin position="18"/>
        <end position="138"/>
    </location>
</feature>
<dbReference type="PANTHER" id="PTHR33498">
    <property type="entry name" value="TRANSPOSASE FOR INSERTION SEQUENCE ELEMENT IS1557"/>
    <property type="match status" value="1"/>
</dbReference>
<accession>A0A1Z3HJN9</accession>
<dbReference type="EMBL" id="CP021983">
    <property type="protein sequence ID" value="ASC70521.1"/>
    <property type="molecule type" value="Genomic_DNA"/>
</dbReference>
<dbReference type="Proteomes" id="UP000191901">
    <property type="component" value="Chromosome"/>
</dbReference>
<dbReference type="Pfam" id="PF01610">
    <property type="entry name" value="DDE_Tnp_ISL3"/>
    <property type="match status" value="1"/>
</dbReference>
<dbReference type="RefSeq" id="WP_187329314.1">
    <property type="nucleotide sequence ID" value="NZ_CP021983.2"/>
</dbReference>